<feature type="domain" description="Peptidase S1" evidence="2">
    <location>
        <begin position="420"/>
        <end position="648"/>
    </location>
</feature>
<reference evidence="3" key="2">
    <citation type="submission" date="2020-12" db="EMBL/GenBank/DDBJ databases">
        <authorList>
            <person name="Kanost M."/>
        </authorList>
    </citation>
    <scope>NUCLEOTIDE SEQUENCE</scope>
</reference>
<dbReference type="InterPro" id="IPR009003">
    <property type="entry name" value="Peptidase_S1_PA"/>
</dbReference>
<evidence type="ECO:0000256" key="1">
    <source>
        <dbReference type="SAM" id="SignalP"/>
    </source>
</evidence>
<evidence type="ECO:0000259" key="2">
    <source>
        <dbReference type="PROSITE" id="PS50240"/>
    </source>
</evidence>
<evidence type="ECO:0000313" key="4">
    <source>
        <dbReference type="Proteomes" id="UP000791440"/>
    </source>
</evidence>
<protein>
    <recommendedName>
        <fullName evidence="2">Peptidase S1 domain-containing protein</fullName>
    </recommendedName>
</protein>
<feature type="signal peptide" evidence="1">
    <location>
        <begin position="1"/>
        <end position="21"/>
    </location>
</feature>
<organism evidence="3 4">
    <name type="scientific">Manduca sexta</name>
    <name type="common">Tobacco hawkmoth</name>
    <name type="synonym">Tobacco hornworm</name>
    <dbReference type="NCBI Taxonomy" id="7130"/>
    <lineage>
        <taxon>Eukaryota</taxon>
        <taxon>Metazoa</taxon>
        <taxon>Ecdysozoa</taxon>
        <taxon>Arthropoda</taxon>
        <taxon>Hexapoda</taxon>
        <taxon>Insecta</taxon>
        <taxon>Pterygota</taxon>
        <taxon>Neoptera</taxon>
        <taxon>Endopterygota</taxon>
        <taxon>Lepidoptera</taxon>
        <taxon>Glossata</taxon>
        <taxon>Ditrysia</taxon>
        <taxon>Bombycoidea</taxon>
        <taxon>Sphingidae</taxon>
        <taxon>Sphinginae</taxon>
        <taxon>Sphingini</taxon>
        <taxon>Manduca</taxon>
    </lineage>
</organism>
<sequence>MKKLILIKAILLLFALAKIDANSIYKQQSKNPSYFMQMLRPSDDIKNQFASNNTRINGDSPDMSVISHIKKQNVNRVSQKQYEVINMLWRKTKIFVDIETSTASYQPRHKTIPRKFYSITKHRNPLQLSLSRPMPQISTPSYIEFYYIHEIDERVKEKKSPSCNIDIKIASQAGLKNNTELVANKTLHGFSNFYKHSVITPHQRLSHNNWKQKENINFIYYVDFFTHKKATLFNKSKPNVAKTGSNNKYHQEKVTSLDTLFGNETCPYTTLQDDEVTLRNKDTVVNTINVKSHHTKQLQSNIRPPEENKNNYERLLLEHVDPNTRHDYESENKTKHFKKHIAAREKNTNDIQNKHMKQDPKLNTMLLNVKMNNDMKCLNISPSDELNAELANRKLLYDFVNRSVSWSEYRFLGVYVYEPLQVHCDAAGISPHWLITAGSCLARHHKNPGGDGLSAYVTYCGDNWWNPERVSYVKYSLVHPRYHPRNRIRRHLYNIGIIQVVNSMVSACPGWSPVSLMSHHFSASGGGARATAIGWGLDRYDARYAVTDLPKHTIMMYDALLYSDSCPGNIGYSKARQLEDEGGVRNVYCLALPPYNGEENDPIHGGLLMVGEKLIALYLQEERRPWGEQSALYTGTWRLVPWVLDNARESEESDIFTVDI</sequence>
<dbReference type="AlphaFoldDB" id="A0A921Z5V2"/>
<dbReference type="InterPro" id="IPR043504">
    <property type="entry name" value="Peptidase_S1_PA_chymotrypsin"/>
</dbReference>
<dbReference type="GO" id="GO:0004252">
    <property type="term" value="F:serine-type endopeptidase activity"/>
    <property type="evidence" value="ECO:0007669"/>
    <property type="project" value="InterPro"/>
</dbReference>
<proteinExistence type="predicted"/>
<gene>
    <name evidence="3" type="ORF">O3G_MSEX007339</name>
</gene>
<dbReference type="PROSITE" id="PS50240">
    <property type="entry name" value="TRYPSIN_DOM"/>
    <property type="match status" value="1"/>
</dbReference>
<dbReference type="GO" id="GO:0006508">
    <property type="term" value="P:proteolysis"/>
    <property type="evidence" value="ECO:0007669"/>
    <property type="project" value="InterPro"/>
</dbReference>
<reference evidence="3" key="1">
    <citation type="journal article" date="2016" name="Insect Biochem. Mol. Biol.">
        <title>Multifaceted biological insights from a draft genome sequence of the tobacco hornworm moth, Manduca sexta.</title>
        <authorList>
            <person name="Kanost M.R."/>
            <person name="Arrese E.L."/>
            <person name="Cao X."/>
            <person name="Chen Y.R."/>
            <person name="Chellapilla S."/>
            <person name="Goldsmith M.R."/>
            <person name="Grosse-Wilde E."/>
            <person name="Heckel D.G."/>
            <person name="Herndon N."/>
            <person name="Jiang H."/>
            <person name="Papanicolaou A."/>
            <person name="Qu J."/>
            <person name="Soulages J.L."/>
            <person name="Vogel H."/>
            <person name="Walters J."/>
            <person name="Waterhouse R.M."/>
            <person name="Ahn S.J."/>
            <person name="Almeida F.C."/>
            <person name="An C."/>
            <person name="Aqrawi P."/>
            <person name="Bretschneider A."/>
            <person name="Bryant W.B."/>
            <person name="Bucks S."/>
            <person name="Chao H."/>
            <person name="Chevignon G."/>
            <person name="Christen J.M."/>
            <person name="Clarke D.F."/>
            <person name="Dittmer N.T."/>
            <person name="Ferguson L.C.F."/>
            <person name="Garavelou S."/>
            <person name="Gordon K.H.J."/>
            <person name="Gunaratna R.T."/>
            <person name="Han Y."/>
            <person name="Hauser F."/>
            <person name="He Y."/>
            <person name="Heidel-Fischer H."/>
            <person name="Hirsh A."/>
            <person name="Hu Y."/>
            <person name="Jiang H."/>
            <person name="Kalra D."/>
            <person name="Klinner C."/>
            <person name="Konig C."/>
            <person name="Kovar C."/>
            <person name="Kroll A.R."/>
            <person name="Kuwar S.S."/>
            <person name="Lee S.L."/>
            <person name="Lehman R."/>
            <person name="Li K."/>
            <person name="Li Z."/>
            <person name="Liang H."/>
            <person name="Lovelace S."/>
            <person name="Lu Z."/>
            <person name="Mansfield J.H."/>
            <person name="McCulloch K.J."/>
            <person name="Mathew T."/>
            <person name="Morton B."/>
            <person name="Muzny D.M."/>
            <person name="Neunemann D."/>
            <person name="Ongeri F."/>
            <person name="Pauchet Y."/>
            <person name="Pu L.L."/>
            <person name="Pyrousis I."/>
            <person name="Rao X.J."/>
            <person name="Redding A."/>
            <person name="Roesel C."/>
            <person name="Sanchez-Gracia A."/>
            <person name="Schaack S."/>
            <person name="Shukla A."/>
            <person name="Tetreau G."/>
            <person name="Wang Y."/>
            <person name="Xiong G.H."/>
            <person name="Traut W."/>
            <person name="Walsh T.K."/>
            <person name="Worley K.C."/>
            <person name="Wu D."/>
            <person name="Wu W."/>
            <person name="Wu Y.Q."/>
            <person name="Zhang X."/>
            <person name="Zou Z."/>
            <person name="Zucker H."/>
            <person name="Briscoe A.D."/>
            <person name="Burmester T."/>
            <person name="Clem R.J."/>
            <person name="Feyereisen R."/>
            <person name="Grimmelikhuijzen C.J.P."/>
            <person name="Hamodrakas S.J."/>
            <person name="Hansson B.S."/>
            <person name="Huguet E."/>
            <person name="Jermiin L.S."/>
            <person name="Lan Q."/>
            <person name="Lehman H.K."/>
            <person name="Lorenzen M."/>
            <person name="Merzendorfer H."/>
            <person name="Michalopoulos I."/>
            <person name="Morton D.B."/>
            <person name="Muthukrishnan S."/>
            <person name="Oakeshott J.G."/>
            <person name="Palmer W."/>
            <person name="Park Y."/>
            <person name="Passarelli A.L."/>
            <person name="Rozas J."/>
            <person name="Schwartz L.M."/>
            <person name="Smith W."/>
            <person name="Southgate A."/>
            <person name="Vilcinskas A."/>
            <person name="Vogt R."/>
            <person name="Wang P."/>
            <person name="Werren J."/>
            <person name="Yu X.Q."/>
            <person name="Zhou J.J."/>
            <person name="Brown S.J."/>
            <person name="Scherer S.E."/>
            <person name="Richards S."/>
            <person name="Blissard G.W."/>
        </authorList>
    </citation>
    <scope>NUCLEOTIDE SEQUENCE</scope>
</reference>
<dbReference type="SUPFAM" id="SSF50494">
    <property type="entry name" value="Trypsin-like serine proteases"/>
    <property type="match status" value="1"/>
</dbReference>
<keyword evidence="4" id="KW-1185">Reference proteome</keyword>
<evidence type="ECO:0000313" key="3">
    <source>
        <dbReference type="EMBL" id="KAG6451888.1"/>
    </source>
</evidence>
<keyword evidence="1" id="KW-0732">Signal</keyword>
<feature type="chain" id="PRO_5037435419" description="Peptidase S1 domain-containing protein" evidence="1">
    <location>
        <begin position="22"/>
        <end position="660"/>
    </location>
</feature>
<accession>A0A921Z5V2</accession>
<name>A0A921Z5V2_MANSE</name>
<dbReference type="OrthoDB" id="7397769at2759"/>
<dbReference type="Proteomes" id="UP000791440">
    <property type="component" value="Unassembled WGS sequence"/>
</dbReference>
<dbReference type="EMBL" id="JH668414">
    <property type="protein sequence ID" value="KAG6451888.1"/>
    <property type="molecule type" value="Genomic_DNA"/>
</dbReference>
<dbReference type="InterPro" id="IPR001254">
    <property type="entry name" value="Trypsin_dom"/>
</dbReference>
<dbReference type="Gene3D" id="2.40.10.10">
    <property type="entry name" value="Trypsin-like serine proteases"/>
    <property type="match status" value="1"/>
</dbReference>
<comment type="caution">
    <text evidence="3">The sequence shown here is derived from an EMBL/GenBank/DDBJ whole genome shotgun (WGS) entry which is preliminary data.</text>
</comment>